<evidence type="ECO:0000256" key="1">
    <source>
        <dbReference type="SAM" id="SignalP"/>
    </source>
</evidence>
<keyword evidence="4" id="KW-1185">Reference proteome</keyword>
<gene>
    <name evidence="3" type="ORF">TvY486_0024225</name>
</gene>
<evidence type="ECO:0000313" key="3">
    <source>
        <dbReference type="EMBL" id="CCD19714.1"/>
    </source>
</evidence>
<proteinExistence type="predicted"/>
<dbReference type="SUPFAM" id="SSF56219">
    <property type="entry name" value="DNase I-like"/>
    <property type="match status" value="1"/>
</dbReference>
<evidence type="ECO:0000313" key="4">
    <source>
        <dbReference type="Proteomes" id="UP000009027"/>
    </source>
</evidence>
<dbReference type="InterPro" id="IPR036691">
    <property type="entry name" value="Endo/exonu/phosph_ase_sf"/>
</dbReference>
<name>F9WQ87_TRYVY</name>
<feature type="chain" id="PRO_5012135633" description="Endonuclease/exonuclease/phosphatase domain-containing protein" evidence="1">
    <location>
        <begin position="16"/>
        <end position="429"/>
    </location>
</feature>
<sequence>MVLLCLLQETHLASAECAALKIGGYQHVGQARTPHGRWVSILVREGVAVEVGVLEKKVPERATVTLRLSAGVSLTITSAYFPRKADVSSESLDTLLGAGGPLVVGADVNSHHVLWAPLRPSDDKGECIVDWCVQNDLSIANTGSATRRQPGTAALSSPDIVLRRGCAISNWKSTLSTDSDHCWITFDVFVGTSLDVIAPSKPARAPYAWNKARWNEFRKLSDEFVFRRMKRSATGVGALNEAVTRGIRMAAKRTIPKGKGVAAPLCTPELTNMYKMVQECKNERKWDALIRWRRKVLADTALGRWKENVPKLSATYSASWSPVKPICAPRPLTSPVLVVDGLLTRLPTLFETECQISCRFPLPHLVRVHLHPLGSPTFSRRPRVPAKRLPKNTRRSFRASCIAFVPSVPKATSFPFDRPVPLPGVRSFV</sequence>
<feature type="non-terminal residue" evidence="3">
    <location>
        <position position="429"/>
    </location>
</feature>
<dbReference type="Pfam" id="PF14529">
    <property type="entry name" value="Exo_endo_phos_2"/>
    <property type="match status" value="1"/>
</dbReference>
<evidence type="ECO:0000259" key="2">
    <source>
        <dbReference type="Pfam" id="PF14529"/>
    </source>
</evidence>
<organism evidence="3 4">
    <name type="scientific">Trypanosoma vivax (strain Y486)</name>
    <dbReference type="NCBI Taxonomy" id="1055687"/>
    <lineage>
        <taxon>Eukaryota</taxon>
        <taxon>Discoba</taxon>
        <taxon>Euglenozoa</taxon>
        <taxon>Kinetoplastea</taxon>
        <taxon>Metakinetoplastina</taxon>
        <taxon>Trypanosomatida</taxon>
        <taxon>Trypanosomatidae</taxon>
        <taxon>Trypanosoma</taxon>
        <taxon>Duttonella</taxon>
    </lineage>
</organism>
<dbReference type="InterPro" id="IPR005135">
    <property type="entry name" value="Endo/exonuclease/phosphatase"/>
</dbReference>
<accession>F9WQ87</accession>
<dbReference type="EMBL" id="CAEX01003975">
    <property type="protein sequence ID" value="CCD19714.1"/>
    <property type="molecule type" value="Genomic_DNA"/>
</dbReference>
<dbReference type="GO" id="GO:0003824">
    <property type="term" value="F:catalytic activity"/>
    <property type="evidence" value="ECO:0007669"/>
    <property type="project" value="InterPro"/>
</dbReference>
<reference evidence="3 4" key="1">
    <citation type="journal article" date="2012" name="Proc. Natl. Acad. Sci. U.S.A.">
        <title>Antigenic diversity is generated by distinct evolutionary mechanisms in African trypanosome species.</title>
        <authorList>
            <person name="Jackson A.P."/>
            <person name="Berry A."/>
            <person name="Aslett M."/>
            <person name="Allison H.C."/>
            <person name="Burton P."/>
            <person name="Vavrova-Anderson J."/>
            <person name="Brown R."/>
            <person name="Browne H."/>
            <person name="Corton N."/>
            <person name="Hauser H."/>
            <person name="Gamble J."/>
            <person name="Gilderthorp R."/>
            <person name="Marcello L."/>
            <person name="McQuillan J."/>
            <person name="Otto T.D."/>
            <person name="Quail M.A."/>
            <person name="Sanders M.J."/>
            <person name="van Tonder A."/>
            <person name="Ginger M.L."/>
            <person name="Field M.C."/>
            <person name="Barry J.D."/>
            <person name="Hertz-Fowler C."/>
            <person name="Berriman M."/>
        </authorList>
    </citation>
    <scope>NUCLEOTIDE SEQUENCE</scope>
    <source>
        <strain evidence="3 4">Y486</strain>
    </source>
</reference>
<dbReference type="Proteomes" id="UP000009027">
    <property type="component" value="Unassembled WGS sequence"/>
</dbReference>
<feature type="domain" description="Endonuclease/exonuclease/phosphatase" evidence="2">
    <location>
        <begin position="75"/>
        <end position="184"/>
    </location>
</feature>
<dbReference type="AlphaFoldDB" id="F9WQ87"/>
<keyword evidence="1" id="KW-0732">Signal</keyword>
<feature type="signal peptide" evidence="1">
    <location>
        <begin position="1"/>
        <end position="15"/>
    </location>
</feature>
<protein>
    <recommendedName>
        <fullName evidence="2">Endonuclease/exonuclease/phosphatase domain-containing protein</fullName>
    </recommendedName>
</protein>
<dbReference type="VEuPathDB" id="TriTrypDB:TvY486_0024225"/>
<dbReference type="Gene3D" id="3.60.10.10">
    <property type="entry name" value="Endonuclease/exonuclease/phosphatase"/>
    <property type="match status" value="1"/>
</dbReference>